<evidence type="ECO:0008006" key="6">
    <source>
        <dbReference type="Google" id="ProtNLM"/>
    </source>
</evidence>
<protein>
    <recommendedName>
        <fullName evidence="6">MSP domain-containing protein</fullName>
    </recommendedName>
</protein>
<keyword evidence="5" id="KW-1185">Reference proteome</keyword>
<dbReference type="Pfam" id="PF22074">
    <property type="entry name" value="Cep192_D5"/>
    <property type="match status" value="1"/>
</dbReference>
<dbReference type="PANTHER" id="PTHR13030">
    <property type="entry name" value="NUDIX HYDROLASE"/>
    <property type="match status" value="1"/>
</dbReference>
<evidence type="ECO:0000313" key="5">
    <source>
        <dbReference type="Proteomes" id="UP000075902"/>
    </source>
</evidence>
<reference evidence="4" key="2">
    <citation type="submission" date="2020-05" db="UniProtKB">
        <authorList>
            <consortium name="EnsemblMetazoa"/>
        </authorList>
    </citation>
    <scope>IDENTIFICATION</scope>
    <source>
        <strain evidence="4">CM1001059</strain>
    </source>
</reference>
<dbReference type="Proteomes" id="UP000075902">
    <property type="component" value="Unassembled WGS sequence"/>
</dbReference>
<accession>A0A182U2C1</accession>
<dbReference type="STRING" id="34690.A0A182U2C1"/>
<dbReference type="InterPro" id="IPR013783">
    <property type="entry name" value="Ig-like_fold"/>
</dbReference>
<evidence type="ECO:0000259" key="2">
    <source>
        <dbReference type="Pfam" id="PF22074"/>
    </source>
</evidence>
<dbReference type="AlphaFoldDB" id="A0A182U2C1"/>
<feature type="domain" description="Cep192-like" evidence="3">
    <location>
        <begin position="479"/>
        <end position="575"/>
    </location>
</feature>
<dbReference type="GO" id="GO:0047631">
    <property type="term" value="F:ADP-ribose diphosphatase activity"/>
    <property type="evidence" value="ECO:0007669"/>
    <property type="project" value="InterPro"/>
</dbReference>
<dbReference type="Pfam" id="PF22076">
    <property type="entry name" value="Cep192_D6"/>
    <property type="match status" value="1"/>
</dbReference>
<evidence type="ECO:0000313" key="4">
    <source>
        <dbReference type="EnsemblMetazoa" id="AMEC012617-PA"/>
    </source>
</evidence>
<feature type="region of interest" description="Disordered" evidence="1">
    <location>
        <begin position="164"/>
        <end position="194"/>
    </location>
</feature>
<dbReference type="InterPro" id="IPR039989">
    <property type="entry name" value="NUDT9"/>
</dbReference>
<reference evidence="5" key="1">
    <citation type="submission" date="2014-01" db="EMBL/GenBank/DDBJ databases">
        <title>The Genome Sequence of Anopheles melas CM1001059_A (V2).</title>
        <authorList>
            <consortium name="The Broad Institute Genomics Platform"/>
            <person name="Neafsey D.E."/>
            <person name="Besansky N."/>
            <person name="Howell P."/>
            <person name="Walton C."/>
            <person name="Young S.K."/>
            <person name="Zeng Q."/>
            <person name="Gargeya S."/>
            <person name="Fitzgerald M."/>
            <person name="Haas B."/>
            <person name="Abouelleil A."/>
            <person name="Allen A.W."/>
            <person name="Alvarado L."/>
            <person name="Arachchi H.M."/>
            <person name="Berlin A.M."/>
            <person name="Chapman S.B."/>
            <person name="Gainer-Dewar J."/>
            <person name="Goldberg J."/>
            <person name="Griggs A."/>
            <person name="Gujja S."/>
            <person name="Hansen M."/>
            <person name="Howarth C."/>
            <person name="Imamovic A."/>
            <person name="Ireland A."/>
            <person name="Larimer J."/>
            <person name="McCowan C."/>
            <person name="Murphy C."/>
            <person name="Pearson M."/>
            <person name="Poon T.W."/>
            <person name="Priest M."/>
            <person name="Roberts A."/>
            <person name="Saif S."/>
            <person name="Shea T."/>
            <person name="Sisk P."/>
            <person name="Sykes S."/>
            <person name="Wortman J."/>
            <person name="Nusbaum C."/>
            <person name="Birren B."/>
        </authorList>
    </citation>
    <scope>NUCLEOTIDE SEQUENCE [LARGE SCALE GENOMIC DNA]</scope>
    <source>
        <strain evidence="5">CM1001059</strain>
    </source>
</reference>
<feature type="domain" description="Cep192-like" evidence="2">
    <location>
        <begin position="224"/>
        <end position="364"/>
    </location>
</feature>
<evidence type="ECO:0000259" key="3">
    <source>
        <dbReference type="Pfam" id="PF22076"/>
    </source>
</evidence>
<sequence>MSQPAFDSSWMKDKINELSQMEEASFRSGDHMASRLLEDEMAWEQENADIPQMNAKQRQVSPVKGVRKPQLKDHVDFSCFSGYLAQEDEISRHYSESTMNNDGSICSVGHYFNKMSDDLKNMEKNNRQALVDTFRVSTATKLSEQYMDLPSLPRIKDTPTCQKNIFGDRPIAKPNRKRRSSSTTRQELDGAKREELAVPSNLTQRVVSLYGYGGEASIKIEGIQKGPSGPFLELGSARNLGRPLEKSFSLYNKGSLPAFARIGIDKKGLDQALLATAVYVQPQRTIIPPNSYAHIKVVFKPRRQEIAKILQKQVDVLSITNLHILWGDEPTRHRICKNITLAKQNNLIDPKMAALESICTKFSDREELDGLDMFCEQVFDTIHELFLTFREYELVLTVDRALDDTMLDLSMADGNTTLFKTMYASSEVGSSPRLAEDMISPALPGPGGNGAQHYGQSTGSALAASASGLVGMHRRDSGESWYVRPTMLEFQPSTERTKQFVIKSNFYTVQYFELNSNYRQLFRLSPYEGHIRPGQEVVVNVSLQHLQPIGVGGTQPSIFIVVYIENEKISIPVQIHYGN</sequence>
<dbReference type="InterPro" id="IPR054091">
    <property type="entry name" value="Cep192-like_D5"/>
</dbReference>
<dbReference type="PANTHER" id="PTHR13030:SF14">
    <property type="entry name" value="BCDNA.LD24702"/>
    <property type="match status" value="1"/>
</dbReference>
<proteinExistence type="predicted"/>
<dbReference type="InterPro" id="IPR054092">
    <property type="entry name" value="Cep192-like_D6"/>
</dbReference>
<dbReference type="SUPFAM" id="SSF49354">
    <property type="entry name" value="PapD-like"/>
    <property type="match status" value="1"/>
</dbReference>
<dbReference type="EnsemblMetazoa" id="AMEC012617-RA">
    <property type="protein sequence ID" value="AMEC012617-PA"/>
    <property type="gene ID" value="AMEC012617"/>
</dbReference>
<dbReference type="VEuPathDB" id="VectorBase:AMEC012617"/>
<evidence type="ECO:0000256" key="1">
    <source>
        <dbReference type="SAM" id="MobiDB-lite"/>
    </source>
</evidence>
<name>A0A182U2C1_9DIPT</name>
<dbReference type="InterPro" id="IPR008962">
    <property type="entry name" value="PapD-like_sf"/>
</dbReference>
<organism evidence="4 5">
    <name type="scientific">Anopheles melas</name>
    <dbReference type="NCBI Taxonomy" id="34690"/>
    <lineage>
        <taxon>Eukaryota</taxon>
        <taxon>Metazoa</taxon>
        <taxon>Ecdysozoa</taxon>
        <taxon>Arthropoda</taxon>
        <taxon>Hexapoda</taxon>
        <taxon>Insecta</taxon>
        <taxon>Pterygota</taxon>
        <taxon>Neoptera</taxon>
        <taxon>Endopterygota</taxon>
        <taxon>Diptera</taxon>
        <taxon>Nematocera</taxon>
        <taxon>Culicoidea</taxon>
        <taxon>Culicidae</taxon>
        <taxon>Anophelinae</taxon>
        <taxon>Anopheles</taxon>
    </lineage>
</organism>
<dbReference type="Gene3D" id="2.60.40.10">
    <property type="entry name" value="Immunoglobulins"/>
    <property type="match status" value="1"/>
</dbReference>